<accession>A0A0U0ZM33</accession>
<feature type="domain" description="AB hydrolase-1" evidence="1">
    <location>
        <begin position="5"/>
        <end position="235"/>
    </location>
</feature>
<organism evidence="2 3">
    <name type="scientific">Mycobacteroides abscessus</name>
    <dbReference type="NCBI Taxonomy" id="36809"/>
    <lineage>
        <taxon>Bacteria</taxon>
        <taxon>Bacillati</taxon>
        <taxon>Actinomycetota</taxon>
        <taxon>Actinomycetes</taxon>
        <taxon>Mycobacteriales</taxon>
        <taxon>Mycobacteriaceae</taxon>
        <taxon>Mycobacteroides</taxon>
    </lineage>
</organism>
<dbReference type="Proteomes" id="UP000045782">
    <property type="component" value="Unassembled WGS sequence"/>
</dbReference>
<proteinExistence type="predicted"/>
<keyword evidence="2" id="KW-0378">Hydrolase</keyword>
<name>A0A0U0ZM33_9MYCO</name>
<evidence type="ECO:0000259" key="1">
    <source>
        <dbReference type="Pfam" id="PF12697"/>
    </source>
</evidence>
<sequence>MTRWLLLRGLSREKRHWEQFPQIFAESLGIQVECLDAPGFGTEFARTSPASISAITDDIRARLDRRGESWSLLSISLGGMIGLDWCSRYPGDFERAVVINSSTASTPVWQRFLPSSIPNLVLGRFRADVPREHAILAQTANNPDLDLDTLARRWAQYLQSQRPSSASVVRQIAAAVAFRMPRHIDTPLLILTALRDRIVSSSASHAIATRYGAPIAVHPTAGHDIPLDDGAWIAEQVKQWIG</sequence>
<dbReference type="InterPro" id="IPR000073">
    <property type="entry name" value="AB_hydrolase_1"/>
</dbReference>
<dbReference type="PANTHER" id="PTHR43194:SF5">
    <property type="entry name" value="PIMELOYL-[ACYL-CARRIER PROTEIN] METHYL ESTER ESTERASE"/>
    <property type="match status" value="1"/>
</dbReference>
<dbReference type="GO" id="GO:0016787">
    <property type="term" value="F:hydrolase activity"/>
    <property type="evidence" value="ECO:0007669"/>
    <property type="project" value="UniProtKB-KW"/>
</dbReference>
<gene>
    <name evidence="2" type="ORF">ERS075579_01900</name>
</gene>
<evidence type="ECO:0000313" key="2">
    <source>
        <dbReference type="EMBL" id="CPV47572.1"/>
    </source>
</evidence>
<dbReference type="PANTHER" id="PTHR43194">
    <property type="entry name" value="HYDROLASE ALPHA/BETA FOLD FAMILY"/>
    <property type="match status" value="1"/>
</dbReference>
<dbReference type="RefSeq" id="WP_005063816.1">
    <property type="nucleotide sequence ID" value="NZ_AP022621.1"/>
</dbReference>
<evidence type="ECO:0000313" key="3">
    <source>
        <dbReference type="Proteomes" id="UP000045782"/>
    </source>
</evidence>
<dbReference type="InterPro" id="IPR050228">
    <property type="entry name" value="Carboxylesterase_BioH"/>
</dbReference>
<dbReference type="InterPro" id="IPR029058">
    <property type="entry name" value="AB_hydrolase_fold"/>
</dbReference>
<dbReference type="AlphaFoldDB" id="A0A0U0ZM33"/>
<reference evidence="2 3" key="1">
    <citation type="submission" date="2015-03" db="EMBL/GenBank/DDBJ databases">
        <authorList>
            <person name="Murphy D."/>
        </authorList>
    </citation>
    <scope>NUCLEOTIDE SEQUENCE [LARGE SCALE GENOMIC DNA]</scope>
    <source>
        <strain evidence="2 3">PAP088</strain>
    </source>
</reference>
<protein>
    <submittedName>
        <fullName evidence="2">Alpha/beta hydrolase fold</fullName>
    </submittedName>
</protein>
<dbReference type="Pfam" id="PF12697">
    <property type="entry name" value="Abhydrolase_6"/>
    <property type="match status" value="1"/>
</dbReference>
<dbReference type="SUPFAM" id="SSF53474">
    <property type="entry name" value="alpha/beta-Hydrolases"/>
    <property type="match status" value="1"/>
</dbReference>
<dbReference type="EMBL" id="CSWP01000003">
    <property type="protein sequence ID" value="CPV47572.1"/>
    <property type="molecule type" value="Genomic_DNA"/>
</dbReference>
<dbReference type="Gene3D" id="3.40.50.1820">
    <property type="entry name" value="alpha/beta hydrolase"/>
    <property type="match status" value="1"/>
</dbReference>